<evidence type="ECO:0000313" key="4">
    <source>
        <dbReference type="Proteomes" id="UP000807306"/>
    </source>
</evidence>
<proteinExistence type="predicted"/>
<evidence type="ECO:0000313" key="3">
    <source>
        <dbReference type="EMBL" id="KAF9523971.1"/>
    </source>
</evidence>
<dbReference type="AlphaFoldDB" id="A0A9P6E7H9"/>
<accession>A0A9P6E7H9</accession>
<comment type="caution">
    <text evidence="3">The sequence shown here is derived from an EMBL/GenBank/DDBJ whole genome shotgun (WGS) entry which is preliminary data.</text>
</comment>
<gene>
    <name evidence="3" type="ORF">CPB83DRAFT_862034</name>
</gene>
<dbReference type="InterPro" id="IPR055754">
    <property type="entry name" value="DUF7330"/>
</dbReference>
<sequence length="223" mass="24361">MYQQTVMQDGSPSSNQTSTATSQKTSSLPSGIRPSNFIKISRIGDDIVGTFVIDRDMKIPDRANGYHLHLNSGSGAGSIDADVFSAPPSASVTAQEKKVRTMIYLLGGKITINFHRSATVEESYPLYINICGTQNSASTLSLPRSFKGPVQLGFKGNHLTFSPNLLANFTLFIEENGVTEGFIGDFDHTHWKGMGQWLGDRLNWTSLNIVSSTLTLGYDDENF</sequence>
<feature type="compositionally biased region" description="Polar residues" evidence="1">
    <location>
        <begin position="1"/>
        <end position="10"/>
    </location>
</feature>
<reference evidence="3" key="1">
    <citation type="submission" date="2020-11" db="EMBL/GenBank/DDBJ databases">
        <authorList>
            <consortium name="DOE Joint Genome Institute"/>
            <person name="Ahrendt S."/>
            <person name="Riley R."/>
            <person name="Andreopoulos W."/>
            <person name="Labutti K."/>
            <person name="Pangilinan J."/>
            <person name="Ruiz-Duenas F.J."/>
            <person name="Barrasa J.M."/>
            <person name="Sanchez-Garcia M."/>
            <person name="Camarero S."/>
            <person name="Miyauchi S."/>
            <person name="Serrano A."/>
            <person name="Linde D."/>
            <person name="Babiker R."/>
            <person name="Drula E."/>
            <person name="Ayuso-Fernandez I."/>
            <person name="Pacheco R."/>
            <person name="Padilla G."/>
            <person name="Ferreira P."/>
            <person name="Barriuso J."/>
            <person name="Kellner H."/>
            <person name="Castanera R."/>
            <person name="Alfaro M."/>
            <person name="Ramirez L."/>
            <person name="Pisabarro A.G."/>
            <person name="Kuo A."/>
            <person name="Tritt A."/>
            <person name="Lipzen A."/>
            <person name="He G."/>
            <person name="Yan M."/>
            <person name="Ng V."/>
            <person name="Cullen D."/>
            <person name="Martin F."/>
            <person name="Rosso M.-N."/>
            <person name="Henrissat B."/>
            <person name="Hibbett D."/>
            <person name="Martinez A.T."/>
            <person name="Grigoriev I.V."/>
        </authorList>
    </citation>
    <scope>NUCLEOTIDE SEQUENCE</scope>
    <source>
        <strain evidence="3">CBS 506.95</strain>
    </source>
</reference>
<evidence type="ECO:0000256" key="1">
    <source>
        <dbReference type="SAM" id="MobiDB-lite"/>
    </source>
</evidence>
<evidence type="ECO:0000259" key="2">
    <source>
        <dbReference type="Pfam" id="PF24016"/>
    </source>
</evidence>
<dbReference type="EMBL" id="MU157907">
    <property type="protein sequence ID" value="KAF9523971.1"/>
    <property type="molecule type" value="Genomic_DNA"/>
</dbReference>
<feature type="domain" description="DUF7330" evidence="2">
    <location>
        <begin position="36"/>
        <end position="221"/>
    </location>
</feature>
<dbReference type="OrthoDB" id="2593559at2759"/>
<organism evidence="3 4">
    <name type="scientific">Crepidotus variabilis</name>
    <dbReference type="NCBI Taxonomy" id="179855"/>
    <lineage>
        <taxon>Eukaryota</taxon>
        <taxon>Fungi</taxon>
        <taxon>Dikarya</taxon>
        <taxon>Basidiomycota</taxon>
        <taxon>Agaricomycotina</taxon>
        <taxon>Agaricomycetes</taxon>
        <taxon>Agaricomycetidae</taxon>
        <taxon>Agaricales</taxon>
        <taxon>Agaricineae</taxon>
        <taxon>Crepidotaceae</taxon>
        <taxon>Crepidotus</taxon>
    </lineage>
</organism>
<dbReference type="Proteomes" id="UP000807306">
    <property type="component" value="Unassembled WGS sequence"/>
</dbReference>
<dbReference type="Pfam" id="PF24016">
    <property type="entry name" value="DUF7330"/>
    <property type="match status" value="1"/>
</dbReference>
<feature type="region of interest" description="Disordered" evidence="1">
    <location>
        <begin position="1"/>
        <end position="31"/>
    </location>
</feature>
<feature type="compositionally biased region" description="Low complexity" evidence="1">
    <location>
        <begin position="11"/>
        <end position="27"/>
    </location>
</feature>
<protein>
    <recommendedName>
        <fullName evidence="2">DUF7330 domain-containing protein</fullName>
    </recommendedName>
</protein>
<name>A0A9P6E7H9_9AGAR</name>
<keyword evidence="4" id="KW-1185">Reference proteome</keyword>